<dbReference type="GeneID" id="54402818"/>
<dbReference type="InterPro" id="IPR052895">
    <property type="entry name" value="HetReg/Transcr_Mod"/>
</dbReference>
<protein>
    <submittedName>
        <fullName evidence="2">HET-domain-containing protein</fullName>
    </submittedName>
</protein>
<evidence type="ECO:0000313" key="2">
    <source>
        <dbReference type="EMBL" id="KAF2132034.1"/>
    </source>
</evidence>
<dbReference type="RefSeq" id="XP_033526421.1">
    <property type="nucleotide sequence ID" value="XM_033662386.1"/>
</dbReference>
<proteinExistence type="predicted"/>
<dbReference type="Proteomes" id="UP000799771">
    <property type="component" value="Unassembled WGS sequence"/>
</dbReference>
<dbReference type="PANTHER" id="PTHR24148">
    <property type="entry name" value="ANKYRIN REPEAT DOMAIN-CONTAINING PROTEIN 39 HOMOLOG-RELATED"/>
    <property type="match status" value="1"/>
</dbReference>
<dbReference type="EMBL" id="ML977501">
    <property type="protein sequence ID" value="KAF2132034.1"/>
    <property type="molecule type" value="Genomic_DNA"/>
</dbReference>
<dbReference type="Pfam" id="PF26639">
    <property type="entry name" value="Het-6_barrel"/>
    <property type="match status" value="1"/>
</dbReference>
<dbReference type="Pfam" id="PF06985">
    <property type="entry name" value="HET"/>
    <property type="match status" value="1"/>
</dbReference>
<dbReference type="InterPro" id="IPR010730">
    <property type="entry name" value="HET"/>
</dbReference>
<evidence type="ECO:0000313" key="3">
    <source>
        <dbReference type="Proteomes" id="UP000799771"/>
    </source>
</evidence>
<feature type="domain" description="Heterokaryon incompatibility" evidence="1">
    <location>
        <begin position="155"/>
        <end position="303"/>
    </location>
</feature>
<dbReference type="OrthoDB" id="2288928at2759"/>
<name>A0A6A6AM76_9PLEO</name>
<keyword evidence="3" id="KW-1185">Reference proteome</keyword>
<gene>
    <name evidence="2" type="ORF">P153DRAFT_183372</name>
</gene>
<dbReference type="AlphaFoldDB" id="A0A6A6AM76"/>
<sequence length="729" mass="82475">MCTCGELRRLDSDICTCFLSWEESVLEKASIFQAATVHGPAGALGCLDEQDREVLHAFVAEKKCQESEQSSQQVTPLSIYHPLLNGEIRILELYPAKPGSLLQGDLHVASIDFAYPSRQLWPSNNNVTYRSNNNLTYQRNSNHAVVLATGEPMWYTALSYTWGAPVFDQTIHLRHGNLKITSSLASALHHLRTTEHSVFLWIDQICINQTDRQEKEQQIPLMGLIYTHATNTVIWLGDGEDFDPTLAFDVMETVYSRLQMTDGDITPNDFERLFFPPALDRSWWEIRQFLRTPWFSRLWTIQEAILSRKLYVKWGKAEADWEDIAAWCFQLQESGVLKWLVENNALDCEYPTTSVAKSRTPSAGSVIISLQSERLHFKTHGPTHLMGILVSTRYADATNLKDKIYGVLGMAITDILPDYSDDVTSREIYHQASLSTLHMNLLESLSCVDHEVPLQPSWVPDWSMPRVTETLGYFTKTWALYDAGGKFKNGERFYNKLSYKVDVSEDKKRITLSGKIVDSIATLGCVSQNPILGIDEPRTENQEWASYIKLITPKYQEKGYPKPKISIYDAFWQTLLAGRDGSGTASPSAEHSEVFSLILDSTTGMMPSMPGQSYSPRRQEGHFTLNNLRTRKPAKILEDLRIAFRAALKMRRFAITSKGYFALVPRGAQEGDEIVVFDKGAVPFVVRKTMSTVDGNVGYELLGEAYVHGIMQGEVIKMHDIDFDDVMLV</sequence>
<dbReference type="PANTHER" id="PTHR24148:SF80">
    <property type="entry name" value="HETEROKARYON INCOMPATIBILITY DOMAIN-CONTAINING PROTEIN"/>
    <property type="match status" value="1"/>
</dbReference>
<evidence type="ECO:0000259" key="1">
    <source>
        <dbReference type="Pfam" id="PF06985"/>
    </source>
</evidence>
<organism evidence="2 3">
    <name type="scientific">Dothidotthia symphoricarpi CBS 119687</name>
    <dbReference type="NCBI Taxonomy" id="1392245"/>
    <lineage>
        <taxon>Eukaryota</taxon>
        <taxon>Fungi</taxon>
        <taxon>Dikarya</taxon>
        <taxon>Ascomycota</taxon>
        <taxon>Pezizomycotina</taxon>
        <taxon>Dothideomycetes</taxon>
        <taxon>Pleosporomycetidae</taxon>
        <taxon>Pleosporales</taxon>
        <taxon>Dothidotthiaceae</taxon>
        <taxon>Dothidotthia</taxon>
    </lineage>
</organism>
<reference evidence="2" key="1">
    <citation type="journal article" date="2020" name="Stud. Mycol.">
        <title>101 Dothideomycetes genomes: a test case for predicting lifestyles and emergence of pathogens.</title>
        <authorList>
            <person name="Haridas S."/>
            <person name="Albert R."/>
            <person name="Binder M."/>
            <person name="Bloem J."/>
            <person name="Labutti K."/>
            <person name="Salamov A."/>
            <person name="Andreopoulos B."/>
            <person name="Baker S."/>
            <person name="Barry K."/>
            <person name="Bills G."/>
            <person name="Bluhm B."/>
            <person name="Cannon C."/>
            <person name="Castanera R."/>
            <person name="Culley D."/>
            <person name="Daum C."/>
            <person name="Ezra D."/>
            <person name="Gonzalez J."/>
            <person name="Henrissat B."/>
            <person name="Kuo A."/>
            <person name="Liang C."/>
            <person name="Lipzen A."/>
            <person name="Lutzoni F."/>
            <person name="Magnuson J."/>
            <person name="Mondo S."/>
            <person name="Nolan M."/>
            <person name="Ohm R."/>
            <person name="Pangilinan J."/>
            <person name="Park H.-J."/>
            <person name="Ramirez L."/>
            <person name="Alfaro M."/>
            <person name="Sun H."/>
            <person name="Tritt A."/>
            <person name="Yoshinaga Y."/>
            <person name="Zwiers L.-H."/>
            <person name="Turgeon B."/>
            <person name="Goodwin S."/>
            <person name="Spatafora J."/>
            <person name="Crous P."/>
            <person name="Grigoriev I."/>
        </authorList>
    </citation>
    <scope>NUCLEOTIDE SEQUENCE</scope>
    <source>
        <strain evidence="2">CBS 119687</strain>
    </source>
</reference>
<accession>A0A6A6AM76</accession>